<dbReference type="Gene3D" id="3.40.720.10">
    <property type="entry name" value="Alkaline Phosphatase, subunit A"/>
    <property type="match status" value="1"/>
</dbReference>
<name>A0ABW5D404_9BACT</name>
<dbReference type="InterPro" id="IPR017850">
    <property type="entry name" value="Alkaline_phosphatase_core_sf"/>
</dbReference>
<dbReference type="PANTHER" id="PTHR45953:SF1">
    <property type="entry name" value="IDURONATE 2-SULFATASE"/>
    <property type="match status" value="1"/>
</dbReference>
<gene>
    <name evidence="4" type="ORF">ACFSSA_02170</name>
</gene>
<dbReference type="RefSeq" id="WP_386818675.1">
    <property type="nucleotide sequence ID" value="NZ_JBHUIT010000002.1"/>
</dbReference>
<keyword evidence="1" id="KW-0479">Metal-binding</keyword>
<protein>
    <submittedName>
        <fullName evidence="4">Sulfatase/phosphatase domain-containing protein</fullName>
    </submittedName>
</protein>
<dbReference type="Pfam" id="PF16347">
    <property type="entry name" value="SGSH_C"/>
    <property type="match status" value="1"/>
</dbReference>
<evidence type="ECO:0000256" key="2">
    <source>
        <dbReference type="ARBA" id="ARBA00022801"/>
    </source>
</evidence>
<keyword evidence="5" id="KW-1185">Reference proteome</keyword>
<dbReference type="EMBL" id="JBHUIT010000002">
    <property type="protein sequence ID" value="MFD2255470.1"/>
    <property type="molecule type" value="Genomic_DNA"/>
</dbReference>
<keyword evidence="2" id="KW-0378">Hydrolase</keyword>
<evidence type="ECO:0000313" key="4">
    <source>
        <dbReference type="EMBL" id="MFD2255470.1"/>
    </source>
</evidence>
<proteinExistence type="predicted"/>
<accession>A0ABW5D404</accession>
<evidence type="ECO:0000313" key="5">
    <source>
        <dbReference type="Proteomes" id="UP001597375"/>
    </source>
</evidence>
<evidence type="ECO:0000256" key="1">
    <source>
        <dbReference type="ARBA" id="ARBA00022723"/>
    </source>
</evidence>
<dbReference type="SUPFAM" id="SSF53649">
    <property type="entry name" value="Alkaline phosphatase-like"/>
    <property type="match status" value="1"/>
</dbReference>
<dbReference type="InterPro" id="IPR032506">
    <property type="entry name" value="SGSH_C"/>
</dbReference>
<evidence type="ECO:0000259" key="3">
    <source>
        <dbReference type="Pfam" id="PF16347"/>
    </source>
</evidence>
<comment type="caution">
    <text evidence="4">The sequence shown here is derived from an EMBL/GenBank/DDBJ whole genome shotgun (WGS) entry which is preliminary data.</text>
</comment>
<dbReference type="PANTHER" id="PTHR45953">
    <property type="entry name" value="IDURONATE 2-SULFATASE"/>
    <property type="match status" value="1"/>
</dbReference>
<reference evidence="5" key="1">
    <citation type="journal article" date="2019" name="Int. J. Syst. Evol. Microbiol.">
        <title>The Global Catalogue of Microorganisms (GCM) 10K type strain sequencing project: providing services to taxonomists for standard genome sequencing and annotation.</title>
        <authorList>
            <consortium name="The Broad Institute Genomics Platform"/>
            <consortium name="The Broad Institute Genome Sequencing Center for Infectious Disease"/>
            <person name="Wu L."/>
            <person name="Ma J."/>
        </authorList>
    </citation>
    <scope>NUCLEOTIDE SEQUENCE [LARGE SCALE GENOMIC DNA]</scope>
    <source>
        <strain evidence="5">CGMCC 4.7106</strain>
    </source>
</reference>
<organism evidence="4 5">
    <name type="scientific">Luteolibacter algae</name>
    <dbReference type="NCBI Taxonomy" id="454151"/>
    <lineage>
        <taxon>Bacteria</taxon>
        <taxon>Pseudomonadati</taxon>
        <taxon>Verrucomicrobiota</taxon>
        <taxon>Verrucomicrobiia</taxon>
        <taxon>Verrucomicrobiales</taxon>
        <taxon>Verrucomicrobiaceae</taxon>
        <taxon>Luteolibacter</taxon>
    </lineage>
</organism>
<dbReference type="Proteomes" id="UP001597375">
    <property type="component" value="Unassembled WGS sequence"/>
</dbReference>
<feature type="domain" description="N-sulphoglucosamine sulphohydrolase C-terminal" evidence="3">
    <location>
        <begin position="4"/>
        <end position="126"/>
    </location>
</feature>
<sequence>MWGKHSTFERALNSLLIVRTPELEKPGIPTNGLVASIDLYPTLCELTKLPLPDGLDGESFAKLVRDPDQSGKDFVASFWNDIISLRTDRYRMALFHNDQKEEIMLFDHQTDPDETTNIASQHPDVIGRLKAMAKEANHGFLPRFQTQSTAH</sequence>